<sequence length="383" mass="42155">MSQQEGSSLAGAPSALPLSPLDIEVRNVRVGRNRPCVITLAYRNSQFVVELLPGSSTTTPTLLRYGFDPGDFASKYPAGPGPLPGYNEPNSIESVYLEKLNAGVSEDGILDAAGFQTLYEIEDLIFATGSHLFQDLAGPIPLDGSTTTLSEALNPERFWLQMITADGNASLIHRQEFIPPTLSFERQDMSGVRADLPVFDISQIEILETLVPERAYKVLANNRIQFCKVTGRGFERAAIGRDCQMLQRIRDAGLASSIRVPRLEGLVTTNQQSEIVIGFLTDFITPGSPLSNLGDLRDNIDQASKPQREHWASQAKHIIEQLHGIGVVWGNVCPRNMLLDSESNLWVIGFSGSRTWGFVSLEFMGTKEGDLMGLEMIRQYLQV</sequence>
<organism evidence="1 2">
    <name type="scientific">Hyaloscypha variabilis (strain UAMH 11265 / GT02V1 / F)</name>
    <name type="common">Meliniomyces variabilis</name>
    <dbReference type="NCBI Taxonomy" id="1149755"/>
    <lineage>
        <taxon>Eukaryota</taxon>
        <taxon>Fungi</taxon>
        <taxon>Dikarya</taxon>
        <taxon>Ascomycota</taxon>
        <taxon>Pezizomycotina</taxon>
        <taxon>Leotiomycetes</taxon>
        <taxon>Helotiales</taxon>
        <taxon>Hyaloscyphaceae</taxon>
        <taxon>Hyaloscypha</taxon>
        <taxon>Hyaloscypha variabilis</taxon>
    </lineage>
</organism>
<name>A0A2J6QUT2_HYAVF</name>
<dbReference type="SUPFAM" id="SSF56112">
    <property type="entry name" value="Protein kinase-like (PK-like)"/>
    <property type="match status" value="1"/>
</dbReference>
<evidence type="ECO:0000313" key="1">
    <source>
        <dbReference type="EMBL" id="PMD30023.1"/>
    </source>
</evidence>
<accession>A0A2J6QUT2</accession>
<proteinExistence type="predicted"/>
<evidence type="ECO:0008006" key="3">
    <source>
        <dbReference type="Google" id="ProtNLM"/>
    </source>
</evidence>
<keyword evidence="2" id="KW-1185">Reference proteome</keyword>
<dbReference type="EMBL" id="KZ613969">
    <property type="protein sequence ID" value="PMD30023.1"/>
    <property type="molecule type" value="Genomic_DNA"/>
</dbReference>
<dbReference type="OrthoDB" id="4062651at2759"/>
<reference evidence="1 2" key="1">
    <citation type="submission" date="2016-04" db="EMBL/GenBank/DDBJ databases">
        <title>A degradative enzymes factory behind the ericoid mycorrhizal symbiosis.</title>
        <authorList>
            <consortium name="DOE Joint Genome Institute"/>
            <person name="Martino E."/>
            <person name="Morin E."/>
            <person name="Grelet G."/>
            <person name="Kuo A."/>
            <person name="Kohler A."/>
            <person name="Daghino S."/>
            <person name="Barry K."/>
            <person name="Choi C."/>
            <person name="Cichocki N."/>
            <person name="Clum A."/>
            <person name="Copeland A."/>
            <person name="Hainaut M."/>
            <person name="Haridas S."/>
            <person name="Labutti K."/>
            <person name="Lindquist E."/>
            <person name="Lipzen A."/>
            <person name="Khouja H.-R."/>
            <person name="Murat C."/>
            <person name="Ohm R."/>
            <person name="Olson A."/>
            <person name="Spatafora J."/>
            <person name="Veneault-Fourrey C."/>
            <person name="Henrissat B."/>
            <person name="Grigoriev I."/>
            <person name="Martin F."/>
            <person name="Perotto S."/>
        </authorList>
    </citation>
    <scope>NUCLEOTIDE SEQUENCE [LARGE SCALE GENOMIC DNA]</scope>
    <source>
        <strain evidence="1 2">F</strain>
    </source>
</reference>
<dbReference type="Proteomes" id="UP000235786">
    <property type="component" value="Unassembled WGS sequence"/>
</dbReference>
<evidence type="ECO:0000313" key="2">
    <source>
        <dbReference type="Proteomes" id="UP000235786"/>
    </source>
</evidence>
<dbReference type="InterPro" id="IPR011009">
    <property type="entry name" value="Kinase-like_dom_sf"/>
</dbReference>
<gene>
    <name evidence="1" type="ORF">L207DRAFT_641881</name>
</gene>
<protein>
    <recommendedName>
        <fullName evidence="3">Protein kinase domain-containing protein</fullName>
    </recommendedName>
</protein>
<dbReference type="AlphaFoldDB" id="A0A2J6QUT2"/>